<organism evidence="2 3">
    <name type="scientific">Ancylostoma ceylanicum</name>
    <dbReference type="NCBI Taxonomy" id="53326"/>
    <lineage>
        <taxon>Eukaryota</taxon>
        <taxon>Metazoa</taxon>
        <taxon>Ecdysozoa</taxon>
        <taxon>Nematoda</taxon>
        <taxon>Chromadorea</taxon>
        <taxon>Rhabditida</taxon>
        <taxon>Rhabditina</taxon>
        <taxon>Rhabditomorpha</taxon>
        <taxon>Strongyloidea</taxon>
        <taxon>Ancylostomatidae</taxon>
        <taxon>Ancylostomatinae</taxon>
        <taxon>Ancylostoma</taxon>
    </lineage>
</organism>
<reference evidence="3" key="1">
    <citation type="journal article" date="2015" name="Nat. Genet.">
        <title>The genome and transcriptome of the zoonotic hookworm Ancylostoma ceylanicum identify infection-specific gene families.</title>
        <authorList>
            <person name="Schwarz E.M."/>
            <person name="Hu Y."/>
            <person name="Antoshechkin I."/>
            <person name="Miller M.M."/>
            <person name="Sternberg P.W."/>
            <person name="Aroian R.V."/>
        </authorList>
    </citation>
    <scope>NUCLEOTIDE SEQUENCE</scope>
    <source>
        <strain evidence="3">HY135</strain>
    </source>
</reference>
<accession>A0A016TJZ5</accession>
<name>A0A016TJZ5_9BILA</name>
<sequence length="222" mass="24807">MVVRAKKSKRTTSPVPEDPFQPASSTYVRAKDGNPLPTKIEIELAKRAARPSSPSVLPGVRPIPKELSESLRDQLVPGKYYAKSMTQYLGPFDNEPTAEELPSGDTYFILQNMGRFGETGKCIFRHVKQIDVPTREFPPPRPISPSELPGVRSLNDELDPDVKENLVPGQYYAKSMNRYLGPFDSIPSTDVLPSGDSYVILQEMGRLPNGSMIFRRVTQIDR</sequence>
<evidence type="ECO:0000313" key="3">
    <source>
        <dbReference type="Proteomes" id="UP000024635"/>
    </source>
</evidence>
<feature type="region of interest" description="Disordered" evidence="1">
    <location>
        <begin position="135"/>
        <end position="154"/>
    </location>
</feature>
<dbReference type="Proteomes" id="UP000024635">
    <property type="component" value="Unassembled WGS sequence"/>
</dbReference>
<protein>
    <submittedName>
        <fullName evidence="2">Uncharacterized protein</fullName>
    </submittedName>
</protein>
<feature type="region of interest" description="Disordered" evidence="1">
    <location>
        <begin position="1"/>
        <end position="34"/>
    </location>
</feature>
<feature type="compositionally biased region" description="Basic residues" evidence="1">
    <location>
        <begin position="1"/>
        <end position="10"/>
    </location>
</feature>
<dbReference type="AlphaFoldDB" id="A0A016TJZ5"/>
<dbReference type="EMBL" id="JARK01001433">
    <property type="protein sequence ID" value="EYC02913.1"/>
    <property type="molecule type" value="Genomic_DNA"/>
</dbReference>
<gene>
    <name evidence="2" type="primary">Acey_s0097.g3017</name>
    <name evidence="2" type="synonym">Acey-C05C10.5</name>
    <name evidence="2" type="ORF">Y032_0097g3017</name>
</gene>
<comment type="caution">
    <text evidence="2">The sequence shown here is derived from an EMBL/GenBank/DDBJ whole genome shotgun (WGS) entry which is preliminary data.</text>
</comment>
<evidence type="ECO:0000256" key="1">
    <source>
        <dbReference type="SAM" id="MobiDB-lite"/>
    </source>
</evidence>
<dbReference type="OrthoDB" id="5796896at2759"/>
<dbReference type="STRING" id="53326.A0A016TJZ5"/>
<evidence type="ECO:0000313" key="2">
    <source>
        <dbReference type="EMBL" id="EYC02913.1"/>
    </source>
</evidence>
<proteinExistence type="predicted"/>
<keyword evidence="3" id="KW-1185">Reference proteome</keyword>